<organism evidence="2 3">
    <name type="scientific">Guyanagaster necrorhizus</name>
    <dbReference type="NCBI Taxonomy" id="856835"/>
    <lineage>
        <taxon>Eukaryota</taxon>
        <taxon>Fungi</taxon>
        <taxon>Dikarya</taxon>
        <taxon>Basidiomycota</taxon>
        <taxon>Agaricomycotina</taxon>
        <taxon>Agaricomycetes</taxon>
        <taxon>Agaricomycetidae</taxon>
        <taxon>Agaricales</taxon>
        <taxon>Marasmiineae</taxon>
        <taxon>Physalacriaceae</taxon>
        <taxon>Guyanagaster</taxon>
    </lineage>
</organism>
<sequence>MSPQGPPHQSTPYYGGGYSPGAEQRQEYPPNPPPYKRDDSNYQPVRTTAPDVPLLLILTIFSPPDHLRVIQKVVLRLSIVRPLDHRRKLIWPPMAKILSEVSDHNQRAFPSSVLLIFWSHICIHKHCTI</sequence>
<evidence type="ECO:0000313" key="2">
    <source>
        <dbReference type="EMBL" id="KAG7445206.1"/>
    </source>
</evidence>
<name>A0A9P8ARS1_9AGAR</name>
<reference evidence="2" key="1">
    <citation type="submission" date="2020-11" db="EMBL/GenBank/DDBJ databases">
        <title>Adaptations for nitrogen fixation in a non-lichenized fungal sporocarp promotes dispersal by wood-feeding termites.</title>
        <authorList>
            <consortium name="DOE Joint Genome Institute"/>
            <person name="Koch R.A."/>
            <person name="Yoon G."/>
            <person name="Arayal U."/>
            <person name="Lail K."/>
            <person name="Amirebrahimi M."/>
            <person name="Labutti K."/>
            <person name="Lipzen A."/>
            <person name="Riley R."/>
            <person name="Barry K."/>
            <person name="Henrissat B."/>
            <person name="Grigoriev I.V."/>
            <person name="Herr J.R."/>
            <person name="Aime M.C."/>
        </authorList>
    </citation>
    <scope>NUCLEOTIDE SEQUENCE</scope>
    <source>
        <strain evidence="2">MCA 3950</strain>
    </source>
</reference>
<evidence type="ECO:0000256" key="1">
    <source>
        <dbReference type="SAM" id="MobiDB-lite"/>
    </source>
</evidence>
<accession>A0A9P8ARS1</accession>
<feature type="region of interest" description="Disordered" evidence="1">
    <location>
        <begin position="1"/>
        <end position="46"/>
    </location>
</feature>
<dbReference type="EMBL" id="MU250537">
    <property type="protein sequence ID" value="KAG7445206.1"/>
    <property type="molecule type" value="Genomic_DNA"/>
</dbReference>
<dbReference type="GeneID" id="66102257"/>
<gene>
    <name evidence="2" type="ORF">BT62DRAFT_183444</name>
</gene>
<keyword evidence="3" id="KW-1185">Reference proteome</keyword>
<comment type="caution">
    <text evidence="2">The sequence shown here is derived from an EMBL/GenBank/DDBJ whole genome shotgun (WGS) entry which is preliminary data.</text>
</comment>
<dbReference type="OrthoDB" id="3061669at2759"/>
<evidence type="ECO:0000313" key="3">
    <source>
        <dbReference type="Proteomes" id="UP000812287"/>
    </source>
</evidence>
<proteinExistence type="predicted"/>
<dbReference type="Proteomes" id="UP000812287">
    <property type="component" value="Unassembled WGS sequence"/>
</dbReference>
<protein>
    <submittedName>
        <fullName evidence="2">Uncharacterized protein</fullName>
    </submittedName>
</protein>
<dbReference type="RefSeq" id="XP_043038706.1">
    <property type="nucleotide sequence ID" value="XM_043179961.1"/>
</dbReference>
<dbReference type="AlphaFoldDB" id="A0A9P8ARS1"/>